<dbReference type="RefSeq" id="XP_001273333.1">
    <property type="nucleotide sequence ID" value="XM_001273332.1"/>
</dbReference>
<reference evidence="1 2" key="1">
    <citation type="journal article" date="2008" name="PLoS Genet.">
        <title>Genomic islands in the pathogenic filamentous fungus Aspergillus fumigatus.</title>
        <authorList>
            <person name="Fedorova N.D."/>
            <person name="Khaldi N."/>
            <person name="Joardar V.S."/>
            <person name="Maiti R."/>
            <person name="Amedeo P."/>
            <person name="Anderson M.J."/>
            <person name="Crabtree J."/>
            <person name="Silva J.C."/>
            <person name="Badger J.H."/>
            <person name="Albarraq A."/>
            <person name="Angiuoli S."/>
            <person name="Bussey H."/>
            <person name="Bowyer P."/>
            <person name="Cotty P.J."/>
            <person name="Dyer P.S."/>
            <person name="Egan A."/>
            <person name="Galens K."/>
            <person name="Fraser-Liggett C.M."/>
            <person name="Haas B.J."/>
            <person name="Inman J.M."/>
            <person name="Kent R."/>
            <person name="Lemieux S."/>
            <person name="Malavazi I."/>
            <person name="Orvis J."/>
            <person name="Roemer T."/>
            <person name="Ronning C.M."/>
            <person name="Sundaram J.P."/>
            <person name="Sutton G."/>
            <person name="Turner G."/>
            <person name="Venter J.C."/>
            <person name="White O.R."/>
            <person name="Whitty B.R."/>
            <person name="Youngman P."/>
            <person name="Wolfe K.H."/>
            <person name="Goldman G.H."/>
            <person name="Wortman J.R."/>
            <person name="Jiang B."/>
            <person name="Denning D.W."/>
            <person name="Nierman W.C."/>
        </authorList>
    </citation>
    <scope>NUCLEOTIDE SEQUENCE [LARGE SCALE GENOMIC DNA]</scope>
    <source>
        <strain evidence="2">ATCC 1007 / CBS 513.65 / DSM 816 / NCTC 3887 / NRRL 1</strain>
    </source>
</reference>
<dbReference type="GeneID" id="4705619"/>
<accession>A1CDI0</accession>
<dbReference type="EMBL" id="DS027051">
    <property type="protein sequence ID" value="EAW11907.1"/>
    <property type="molecule type" value="Genomic_DNA"/>
</dbReference>
<dbReference type="VEuPathDB" id="FungiDB:ACLA_006650"/>
<dbReference type="KEGG" id="act:ACLA_006650"/>
<protein>
    <submittedName>
        <fullName evidence="1">Uncharacterized protein</fullName>
    </submittedName>
</protein>
<dbReference type="Proteomes" id="UP000006701">
    <property type="component" value="Unassembled WGS sequence"/>
</dbReference>
<proteinExistence type="predicted"/>
<evidence type="ECO:0000313" key="2">
    <source>
        <dbReference type="Proteomes" id="UP000006701"/>
    </source>
</evidence>
<dbReference type="AlphaFoldDB" id="A1CDI0"/>
<name>A1CDI0_ASPCL</name>
<evidence type="ECO:0000313" key="1">
    <source>
        <dbReference type="EMBL" id="EAW11907.1"/>
    </source>
</evidence>
<dbReference type="HOGENOM" id="CLU_2132971_0_0_1"/>
<keyword evidence="2" id="KW-1185">Reference proteome</keyword>
<sequence>MLGSSSVLFEAEDSVMLRQLELLENDGPVDGEDTELDTAESIARELSGLVSQAVKGGSAQAKTVRPSAELQRQGDGRVVATAAGQPFWKRQGAYTFRDLHGYQGTRARINGSC</sequence>
<organism evidence="1 2">
    <name type="scientific">Aspergillus clavatus (strain ATCC 1007 / CBS 513.65 / DSM 816 / NCTC 3887 / NRRL 1 / QM 1276 / 107)</name>
    <dbReference type="NCBI Taxonomy" id="344612"/>
    <lineage>
        <taxon>Eukaryota</taxon>
        <taxon>Fungi</taxon>
        <taxon>Dikarya</taxon>
        <taxon>Ascomycota</taxon>
        <taxon>Pezizomycotina</taxon>
        <taxon>Eurotiomycetes</taxon>
        <taxon>Eurotiomycetidae</taxon>
        <taxon>Eurotiales</taxon>
        <taxon>Aspergillaceae</taxon>
        <taxon>Aspergillus</taxon>
        <taxon>Aspergillus subgen. Fumigati</taxon>
    </lineage>
</organism>
<gene>
    <name evidence="1" type="ORF">ACLA_006650</name>
</gene>